<dbReference type="InterPro" id="IPR003337">
    <property type="entry name" value="Trehalose_PPase"/>
</dbReference>
<accession>A0ABY1QS20</accession>
<keyword evidence="4" id="KW-1185">Reference proteome</keyword>
<reference evidence="3 4" key="1">
    <citation type="submission" date="2017-05" db="EMBL/GenBank/DDBJ databases">
        <authorList>
            <person name="Varghese N."/>
            <person name="Submissions S."/>
        </authorList>
    </citation>
    <scope>NUCLEOTIDE SEQUENCE [LARGE SCALE GENOMIC DNA]</scope>
    <source>
        <strain evidence="3 4">DSM 26001</strain>
    </source>
</reference>
<dbReference type="NCBIfam" id="TIGR00685">
    <property type="entry name" value="T6PP"/>
    <property type="match status" value="1"/>
</dbReference>
<dbReference type="RefSeq" id="WP_283445121.1">
    <property type="nucleotide sequence ID" value="NZ_FXUL01000029.1"/>
</dbReference>
<keyword evidence="2" id="KW-0460">Magnesium</keyword>
<dbReference type="InterPro" id="IPR023214">
    <property type="entry name" value="HAD_sf"/>
</dbReference>
<dbReference type="Pfam" id="PF02358">
    <property type="entry name" value="Trehalose_PPase"/>
    <property type="match status" value="1"/>
</dbReference>
<comment type="catalytic activity">
    <reaction evidence="2">
        <text>alpha,alpha-trehalose 6-phosphate + H2O = alpha,alpha-trehalose + phosphate</text>
        <dbReference type="Rhea" id="RHEA:23420"/>
        <dbReference type="ChEBI" id="CHEBI:15377"/>
        <dbReference type="ChEBI" id="CHEBI:16551"/>
        <dbReference type="ChEBI" id="CHEBI:43474"/>
        <dbReference type="ChEBI" id="CHEBI:58429"/>
        <dbReference type="EC" id="3.1.3.12"/>
    </reaction>
</comment>
<dbReference type="Gene3D" id="3.30.70.1020">
    <property type="entry name" value="Trehalose-6-phosphate phosphatase related protein, domain 2"/>
    <property type="match status" value="1"/>
</dbReference>
<dbReference type="EMBL" id="FXUL01000029">
    <property type="protein sequence ID" value="SMP78539.1"/>
    <property type="molecule type" value="Genomic_DNA"/>
</dbReference>
<name>A0ABY1QS20_9BURK</name>
<organism evidence="3 4">
    <name type="scientific">Noviherbaspirillum suwonense</name>
    <dbReference type="NCBI Taxonomy" id="1224511"/>
    <lineage>
        <taxon>Bacteria</taxon>
        <taxon>Pseudomonadati</taxon>
        <taxon>Pseudomonadota</taxon>
        <taxon>Betaproteobacteria</taxon>
        <taxon>Burkholderiales</taxon>
        <taxon>Oxalobacteraceae</taxon>
        <taxon>Noviherbaspirillum</taxon>
    </lineage>
</organism>
<dbReference type="PANTHER" id="PTHR43768:SF3">
    <property type="entry name" value="TREHALOSE 6-PHOSPHATE PHOSPHATASE"/>
    <property type="match status" value="1"/>
</dbReference>
<dbReference type="PANTHER" id="PTHR43768">
    <property type="entry name" value="TREHALOSE 6-PHOSPHATE PHOSPHATASE"/>
    <property type="match status" value="1"/>
</dbReference>
<keyword evidence="1 2" id="KW-0378">Hydrolase</keyword>
<evidence type="ECO:0000313" key="4">
    <source>
        <dbReference type="Proteomes" id="UP001158049"/>
    </source>
</evidence>
<protein>
    <recommendedName>
        <fullName evidence="2">Trehalose 6-phosphate phosphatase</fullName>
        <ecNumber evidence="2">3.1.3.12</ecNumber>
    </recommendedName>
</protein>
<dbReference type="InterPro" id="IPR036412">
    <property type="entry name" value="HAD-like_sf"/>
</dbReference>
<dbReference type="EC" id="3.1.3.12" evidence="2"/>
<dbReference type="Gene3D" id="3.40.50.1000">
    <property type="entry name" value="HAD superfamily/HAD-like"/>
    <property type="match status" value="1"/>
</dbReference>
<dbReference type="Proteomes" id="UP001158049">
    <property type="component" value="Unassembled WGS sequence"/>
</dbReference>
<dbReference type="SUPFAM" id="SSF56784">
    <property type="entry name" value="HAD-like"/>
    <property type="match status" value="1"/>
</dbReference>
<comment type="pathway">
    <text evidence="2">Glycan biosynthesis; trehalose biosynthesis.</text>
</comment>
<comment type="similarity">
    <text evidence="2">Belongs to the trehalose phosphatase family.</text>
</comment>
<evidence type="ECO:0000313" key="3">
    <source>
        <dbReference type="EMBL" id="SMP78539.1"/>
    </source>
</evidence>
<evidence type="ECO:0000256" key="1">
    <source>
        <dbReference type="ARBA" id="ARBA00022801"/>
    </source>
</evidence>
<keyword evidence="2" id="KW-0479">Metal-binding</keyword>
<evidence type="ECO:0000256" key="2">
    <source>
        <dbReference type="RuleBase" id="RU361117"/>
    </source>
</evidence>
<dbReference type="InterPro" id="IPR044651">
    <property type="entry name" value="OTSB-like"/>
</dbReference>
<comment type="caution">
    <text evidence="3">The sequence shown here is derived from an EMBL/GenBank/DDBJ whole genome shotgun (WGS) entry which is preliminary data.</text>
</comment>
<comment type="cofactor">
    <cofactor evidence="2">
        <name>Mg(2+)</name>
        <dbReference type="ChEBI" id="CHEBI:18420"/>
    </cofactor>
</comment>
<gene>
    <name evidence="3" type="ORF">SAMN06295970_12915</name>
</gene>
<proteinExistence type="inferred from homology"/>
<comment type="function">
    <text evidence="2">Removes the phosphate from trehalose 6-phosphate to produce free trehalose.</text>
</comment>
<sequence length="265" mass="29555">MRRLFDEDGLKRLDDIVQPGMLCVFDFDGTLSPIVPQPDSAALPPEVRERLLTLATLAPVAILTGRSLADIRKRLGFEPHYVIGNHGLEGMPGWEGRSKSYALACAAWRSALELALNDKQRFDPGIRLEDKAYSLSVHYRMARNHAQTEQRLRTLFATLSPPPRVIEGKCVFSLMPEDAAHKGGALEELMRQAGASTAIYVGDDVTDEDVFRLRRSDVLTVRIEPHPDTAAEFYLPAMPDIVQLLDELVRRLARQSQAISNRTPA</sequence>